<sequence>MATYEKYTKGKNKATAWKWHAYLGTNPKTGKKVQGHHRGFATKAAAKLDYERSQSNFDRYGTMTPVRLETFTDVYNVWSKAYEQTVRSPTFYKATAMFKNHILPFFGDLRIDQITMQDCQDFVNQVHRELVNFKQFIGLADRIFHYALHLQLIEVNPMSATIIPHRRKKNDKKIKKNFYEKDELKAFIDALDDAVEKQPSVDWDKARIFLRLLAFTGIRKGEAMGLQWQDVSFDDRTITINHAVKRDENGLYLGEPKSENSYRTIRIDSITMQELHDWRKEQLSRFAGIGVTTLKPDQLVFTAQGKNSFLTPSRPRKWMKDISDQYSIRFITVHGLRHTHATLLAESGANAEQIAAELGHYDGSFSQKHYIHTTDREKDATEDLWEKHINF</sequence>
<evidence type="ECO:0000313" key="7">
    <source>
        <dbReference type="EMBL" id="KRN30313.1"/>
    </source>
</evidence>
<dbReference type="GO" id="GO:0015074">
    <property type="term" value="P:DNA integration"/>
    <property type="evidence" value="ECO:0007669"/>
    <property type="project" value="UniProtKB-KW"/>
</dbReference>
<dbReference type="InterPro" id="IPR011010">
    <property type="entry name" value="DNA_brk_join_enz"/>
</dbReference>
<dbReference type="Proteomes" id="UP000051751">
    <property type="component" value="Unassembled WGS sequence"/>
</dbReference>
<evidence type="ECO:0000256" key="3">
    <source>
        <dbReference type="ARBA" id="ARBA00023125"/>
    </source>
</evidence>
<evidence type="ECO:0000313" key="6">
    <source>
        <dbReference type="EMBL" id="KRN27722.1"/>
    </source>
</evidence>
<dbReference type="Gene3D" id="1.10.443.10">
    <property type="entry name" value="Intergrase catalytic core"/>
    <property type="match status" value="1"/>
</dbReference>
<evidence type="ECO:0000256" key="4">
    <source>
        <dbReference type="ARBA" id="ARBA00023172"/>
    </source>
</evidence>
<keyword evidence="3" id="KW-0238">DNA-binding</keyword>
<dbReference type="PANTHER" id="PTHR30629">
    <property type="entry name" value="PROPHAGE INTEGRASE"/>
    <property type="match status" value="1"/>
</dbReference>
<dbReference type="RefSeq" id="WP_057770794.1">
    <property type="nucleotide sequence ID" value="NZ_JQAT01000006.1"/>
</dbReference>
<evidence type="ECO:0000313" key="8">
    <source>
        <dbReference type="Proteomes" id="UP000051645"/>
    </source>
</evidence>
<dbReference type="InterPro" id="IPR004107">
    <property type="entry name" value="Integrase_SAM-like_N"/>
</dbReference>
<dbReference type="EMBL" id="JQAT01000006">
    <property type="protein sequence ID" value="KRN27722.1"/>
    <property type="molecule type" value="Genomic_DNA"/>
</dbReference>
<dbReference type="OrthoDB" id="9803188at2"/>
<dbReference type="Proteomes" id="UP000051645">
    <property type="component" value="Unassembled WGS sequence"/>
</dbReference>
<dbReference type="PROSITE" id="PS51898">
    <property type="entry name" value="TYR_RECOMBINASE"/>
    <property type="match status" value="1"/>
</dbReference>
<dbReference type="Pfam" id="PF00589">
    <property type="entry name" value="Phage_integrase"/>
    <property type="match status" value="1"/>
</dbReference>
<accession>A0A0R2FRJ8</accession>
<comment type="caution">
    <text evidence="6">The sequence shown here is derived from an EMBL/GenBank/DDBJ whole genome shotgun (WGS) entry which is preliminary data.</text>
</comment>
<dbReference type="CDD" id="cd01189">
    <property type="entry name" value="INT_ICEBs1_C_like"/>
    <property type="match status" value="1"/>
</dbReference>
<name>A0A0R2FRJ8_9LACO</name>
<dbReference type="SUPFAM" id="SSF56349">
    <property type="entry name" value="DNA breaking-rejoining enzymes"/>
    <property type="match status" value="1"/>
</dbReference>
<evidence type="ECO:0000256" key="2">
    <source>
        <dbReference type="ARBA" id="ARBA00022908"/>
    </source>
</evidence>
<dbReference type="PATRIC" id="fig|81857.3.peg.1960"/>
<dbReference type="PANTHER" id="PTHR30629:SF2">
    <property type="entry name" value="PROPHAGE INTEGRASE INTS-RELATED"/>
    <property type="match status" value="1"/>
</dbReference>
<dbReference type="GO" id="GO:0003677">
    <property type="term" value="F:DNA binding"/>
    <property type="evidence" value="ECO:0007669"/>
    <property type="project" value="UniProtKB-KW"/>
</dbReference>
<keyword evidence="4" id="KW-0233">DNA recombination</keyword>
<reference evidence="8 9" key="1">
    <citation type="journal article" date="2015" name="Genome Announc.">
        <title>Expanding the biotechnology potential of lactobacilli through comparative genomics of 213 strains and associated genera.</title>
        <authorList>
            <person name="Sun Z."/>
            <person name="Harris H.M."/>
            <person name="McCann A."/>
            <person name="Guo C."/>
            <person name="Argimon S."/>
            <person name="Zhang W."/>
            <person name="Yang X."/>
            <person name="Jeffery I.B."/>
            <person name="Cooney J.C."/>
            <person name="Kagawa T.F."/>
            <person name="Liu W."/>
            <person name="Song Y."/>
            <person name="Salvetti E."/>
            <person name="Wrobel A."/>
            <person name="Rasinkangas P."/>
            <person name="Parkhill J."/>
            <person name="Rea M.C."/>
            <person name="O'Sullivan O."/>
            <person name="Ritari J."/>
            <person name="Douillard F.P."/>
            <person name="Paul Ross R."/>
            <person name="Yang R."/>
            <person name="Briner A.E."/>
            <person name="Felis G.E."/>
            <person name="de Vos W.M."/>
            <person name="Barrangou R."/>
            <person name="Klaenhammer T.R."/>
            <person name="Caufield P.W."/>
            <person name="Cui Y."/>
            <person name="Zhang H."/>
            <person name="O'Toole P.W."/>
        </authorList>
    </citation>
    <scope>NUCLEOTIDE SEQUENCE [LARGE SCALE GENOMIC DNA]</scope>
    <source>
        <strain evidence="6 9">ATCC BAA-66</strain>
        <strain evidence="7 8">DSM 13344</strain>
    </source>
</reference>
<gene>
    <name evidence="6" type="ORF">IV38_GL001935</name>
    <name evidence="7" type="ORF">IV40_GL001902</name>
</gene>
<evidence type="ECO:0000259" key="5">
    <source>
        <dbReference type="PROSITE" id="PS51898"/>
    </source>
</evidence>
<dbReference type="InterPro" id="IPR010998">
    <property type="entry name" value="Integrase_recombinase_N"/>
</dbReference>
<proteinExistence type="inferred from homology"/>
<dbReference type="STRING" id="81857.IV38_GL001935"/>
<dbReference type="AlphaFoldDB" id="A0A0R2FRJ8"/>
<organism evidence="6 9">
    <name type="scientific">Lactobacillus selangorensis</name>
    <dbReference type="NCBI Taxonomy" id="81857"/>
    <lineage>
        <taxon>Bacteria</taxon>
        <taxon>Bacillati</taxon>
        <taxon>Bacillota</taxon>
        <taxon>Bacilli</taxon>
        <taxon>Lactobacillales</taxon>
        <taxon>Lactobacillaceae</taxon>
        <taxon>Lactobacillus</taxon>
    </lineage>
</organism>
<dbReference type="GO" id="GO:0006310">
    <property type="term" value="P:DNA recombination"/>
    <property type="evidence" value="ECO:0007669"/>
    <property type="project" value="UniProtKB-KW"/>
</dbReference>
<dbReference type="Gene3D" id="1.10.150.130">
    <property type="match status" value="1"/>
</dbReference>
<dbReference type="InterPro" id="IPR013762">
    <property type="entry name" value="Integrase-like_cat_sf"/>
</dbReference>
<protein>
    <submittedName>
        <fullName evidence="6">Phage integrase</fullName>
    </submittedName>
</protein>
<comment type="similarity">
    <text evidence="1">Belongs to the 'phage' integrase family.</text>
</comment>
<dbReference type="InterPro" id="IPR028259">
    <property type="entry name" value="AP2-like_int_N"/>
</dbReference>
<evidence type="ECO:0000313" key="9">
    <source>
        <dbReference type="Proteomes" id="UP000051751"/>
    </source>
</evidence>
<feature type="domain" description="Tyr recombinase" evidence="5">
    <location>
        <begin position="173"/>
        <end position="383"/>
    </location>
</feature>
<dbReference type="Pfam" id="PF14657">
    <property type="entry name" value="Arm-DNA-bind_4"/>
    <property type="match status" value="1"/>
</dbReference>
<keyword evidence="8" id="KW-1185">Reference proteome</keyword>
<dbReference type="InterPro" id="IPR002104">
    <property type="entry name" value="Integrase_catalytic"/>
</dbReference>
<dbReference type="Pfam" id="PF14659">
    <property type="entry name" value="Phage_int_SAM_3"/>
    <property type="match status" value="1"/>
</dbReference>
<dbReference type="InterPro" id="IPR050808">
    <property type="entry name" value="Phage_Integrase"/>
</dbReference>
<keyword evidence="2" id="KW-0229">DNA integration</keyword>
<evidence type="ECO:0000256" key="1">
    <source>
        <dbReference type="ARBA" id="ARBA00008857"/>
    </source>
</evidence>
<dbReference type="EMBL" id="JQAZ01000007">
    <property type="protein sequence ID" value="KRN30313.1"/>
    <property type="molecule type" value="Genomic_DNA"/>
</dbReference>